<dbReference type="RefSeq" id="WP_267655087.1">
    <property type="nucleotide sequence ID" value="NZ_JAOVZR010000001.1"/>
</dbReference>
<evidence type="ECO:0000313" key="3">
    <source>
        <dbReference type="Proteomes" id="UP001073227"/>
    </source>
</evidence>
<feature type="domain" description="ABC-three component systems C-terminal" evidence="1">
    <location>
        <begin position="77"/>
        <end position="201"/>
    </location>
</feature>
<dbReference type="EMBL" id="JAOVZR010000001">
    <property type="protein sequence ID" value="MCY0149636.1"/>
    <property type="molecule type" value="Genomic_DNA"/>
</dbReference>
<dbReference type="Pfam" id="PF20275">
    <property type="entry name" value="CTD10"/>
    <property type="match status" value="1"/>
</dbReference>
<name>A0ABT3ZCX0_9HYPH</name>
<comment type="caution">
    <text evidence="2">The sequence shown here is derived from an EMBL/GenBank/DDBJ whole genome shotgun (WGS) entry which is preliminary data.</text>
</comment>
<evidence type="ECO:0000259" key="1">
    <source>
        <dbReference type="Pfam" id="PF20275"/>
    </source>
</evidence>
<proteinExistence type="predicted"/>
<dbReference type="Proteomes" id="UP001073227">
    <property type="component" value="Unassembled WGS sequence"/>
</dbReference>
<keyword evidence="3" id="KW-1185">Reference proteome</keyword>
<reference evidence="2" key="1">
    <citation type="submission" date="2022-10" db="EMBL/GenBank/DDBJ databases">
        <title>Hoeflea sp. G2-23, isolated from marine algae.</title>
        <authorList>
            <person name="Kristyanto S."/>
            <person name="Kim J.M."/>
            <person name="Jeon C.O."/>
        </authorList>
    </citation>
    <scope>NUCLEOTIDE SEQUENCE</scope>
    <source>
        <strain evidence="2">G2-23</strain>
    </source>
</reference>
<dbReference type="InterPro" id="IPR046919">
    <property type="entry name" value="ABC-3C_CTD10"/>
</dbReference>
<protein>
    <recommendedName>
        <fullName evidence="1">ABC-three component systems C-terminal domain-containing protein</fullName>
    </recommendedName>
</protein>
<evidence type="ECO:0000313" key="2">
    <source>
        <dbReference type="EMBL" id="MCY0149636.1"/>
    </source>
</evidence>
<sequence length="211" mass="24566">MKEWVFTHNLIEIPSDVTKKIVDMKEKFKDIEIGVFGLQKYRELLTELSPDDMDELFGIRSLSTDNVNRLPECIMGIIGKISEYYNNNNIPDNSSIRPVPLDKMEFNNIPIKWRNTFRMWNMFTLEVEKILADYPDENVLEFVPVFLNKSYKDMKLQGLSPQNILDNLSEKLAGYILEHDSRYEASCIVLSSMFESCVIFEDKDKSSNPDS</sequence>
<gene>
    <name evidence="2" type="ORF">OEG84_18465</name>
</gene>
<organism evidence="2 3">
    <name type="scientific">Hoeflea algicola</name>
    <dbReference type="NCBI Taxonomy" id="2983763"/>
    <lineage>
        <taxon>Bacteria</taxon>
        <taxon>Pseudomonadati</taxon>
        <taxon>Pseudomonadota</taxon>
        <taxon>Alphaproteobacteria</taxon>
        <taxon>Hyphomicrobiales</taxon>
        <taxon>Rhizobiaceae</taxon>
        <taxon>Hoeflea</taxon>
    </lineage>
</organism>
<accession>A0ABT3ZCX0</accession>